<evidence type="ECO:0000259" key="2">
    <source>
        <dbReference type="Pfam" id="PF13460"/>
    </source>
</evidence>
<dbReference type="FunFam" id="3.40.50.720:FF:000344">
    <property type="entry name" value="NAD(P)-binding Rossmann-fold superfamily protein"/>
    <property type="match status" value="1"/>
</dbReference>
<feature type="domain" description="NAD(P)-binding" evidence="2">
    <location>
        <begin position="137"/>
        <end position="208"/>
    </location>
</feature>
<accession>A0AAW1KA51</accession>
<dbReference type="Pfam" id="PF13460">
    <property type="entry name" value="NAD_binding_10"/>
    <property type="match status" value="2"/>
</dbReference>
<feature type="domain" description="NADH:ubiquinone oxidoreductase intermediate-associated protein 30" evidence="1">
    <location>
        <begin position="275"/>
        <end position="435"/>
    </location>
</feature>
<sequence length="604" mass="66676">MECYFSAKLLSSSSIPTINTQCESTTLRKRFSRRTLCTKLPSVSLGKPFLQLEHGLNQSFYHQRLFYNPSKSHKGLIYSATGNQPWDFGRFVKTLFFFDAVPNPLKFVESLVDKLSGQSSPEPVKNMESSGIVLVAGATGGVGRRVVDILRNKGQQVRVLVRNEEKAKRMLGPNVDLVLGDITKENTLLPEYFKGVRKVINAASVIVGPKEGDTPDRAKYSQGIRFFEPEIKGDSPEKVEYIGMMNLINAVKGSVGLRDGKLVFGLEGNSFKDLPWGALDDVVMGGVSQSTFVIDPKGGEEGGPTGIFRGNVSTANNGGFTSTRTKNFSSPEDLSAYDGLELRLKGDGHRYKLIVRTSSDWDTVGYTASFDTVEGQWQLIKLPFSSLRPIFRARTVPDAPPFDATNINSLQLMYSKFEYDGKLNPTFTEGPFELPLSTIRAYIQEPISPRFVHVSSAGVTRPDRPGLDLTKQPPAVRLNKELDFILTYKLKGEDVLRESGIPYTIVRPCALTEEPAGADLIFDQGDNITGKISREEVARICVAALGSPDARDKTFEVKSVVPFSEPFTVDPENPPPEKDYDVYFKTLKEGITGKELLEAVPLKA</sequence>
<dbReference type="FunFam" id="3.40.50.720:FF:000377">
    <property type="entry name" value="NAD(P)-binding Rossmann-fold superfamily protein"/>
    <property type="match status" value="1"/>
</dbReference>
<evidence type="ECO:0000313" key="4">
    <source>
        <dbReference type="Proteomes" id="UP001443914"/>
    </source>
</evidence>
<dbReference type="PANTHER" id="PTHR15020">
    <property type="entry name" value="FLAVIN REDUCTASE-RELATED"/>
    <property type="match status" value="1"/>
</dbReference>
<dbReference type="SUPFAM" id="SSF51735">
    <property type="entry name" value="NAD(P)-binding Rossmann-fold domains"/>
    <property type="match status" value="1"/>
</dbReference>
<dbReference type="PANTHER" id="PTHR15020:SF50">
    <property type="entry name" value="UPF0659 PROTEIN YMR090W"/>
    <property type="match status" value="1"/>
</dbReference>
<feature type="domain" description="NAD(P)-binding" evidence="2">
    <location>
        <begin position="449"/>
        <end position="548"/>
    </location>
</feature>
<protein>
    <submittedName>
        <fullName evidence="3">Uncharacterized protein</fullName>
    </submittedName>
</protein>
<dbReference type="Pfam" id="PF08547">
    <property type="entry name" value="CIA30"/>
    <property type="match status" value="1"/>
</dbReference>
<dbReference type="AlphaFoldDB" id="A0AAW1KA51"/>
<organism evidence="3 4">
    <name type="scientific">Saponaria officinalis</name>
    <name type="common">Common soapwort</name>
    <name type="synonym">Lychnis saponaria</name>
    <dbReference type="NCBI Taxonomy" id="3572"/>
    <lineage>
        <taxon>Eukaryota</taxon>
        <taxon>Viridiplantae</taxon>
        <taxon>Streptophyta</taxon>
        <taxon>Embryophyta</taxon>
        <taxon>Tracheophyta</taxon>
        <taxon>Spermatophyta</taxon>
        <taxon>Magnoliopsida</taxon>
        <taxon>eudicotyledons</taxon>
        <taxon>Gunneridae</taxon>
        <taxon>Pentapetalae</taxon>
        <taxon>Caryophyllales</taxon>
        <taxon>Caryophyllaceae</taxon>
        <taxon>Caryophylleae</taxon>
        <taxon>Saponaria</taxon>
    </lineage>
</organism>
<evidence type="ECO:0000259" key="1">
    <source>
        <dbReference type="Pfam" id="PF08547"/>
    </source>
</evidence>
<dbReference type="InterPro" id="IPR013857">
    <property type="entry name" value="NADH-UbQ_OxRdtase-assoc_prot30"/>
</dbReference>
<proteinExistence type="predicted"/>
<dbReference type="Proteomes" id="UP001443914">
    <property type="component" value="Unassembled WGS sequence"/>
</dbReference>
<dbReference type="EMBL" id="JBDFQZ010000006">
    <property type="protein sequence ID" value="KAK9714524.1"/>
    <property type="molecule type" value="Genomic_DNA"/>
</dbReference>
<gene>
    <name evidence="3" type="ORF">RND81_06G101000</name>
</gene>
<reference evidence="3" key="1">
    <citation type="submission" date="2024-03" db="EMBL/GenBank/DDBJ databases">
        <title>WGS assembly of Saponaria officinalis var. Norfolk2.</title>
        <authorList>
            <person name="Jenkins J."/>
            <person name="Shu S."/>
            <person name="Grimwood J."/>
            <person name="Barry K."/>
            <person name="Goodstein D."/>
            <person name="Schmutz J."/>
            <person name="Leebens-Mack J."/>
            <person name="Osbourn A."/>
        </authorList>
    </citation>
    <scope>NUCLEOTIDE SEQUENCE [LARGE SCALE GENOMIC DNA]</scope>
    <source>
        <strain evidence="3">JIC</strain>
    </source>
</reference>
<dbReference type="SUPFAM" id="SSF49785">
    <property type="entry name" value="Galactose-binding domain-like"/>
    <property type="match status" value="1"/>
</dbReference>
<dbReference type="InterPro" id="IPR008979">
    <property type="entry name" value="Galactose-bd-like_sf"/>
</dbReference>
<comment type="caution">
    <text evidence="3">The sequence shown here is derived from an EMBL/GenBank/DDBJ whole genome shotgun (WGS) entry which is preliminary data.</text>
</comment>
<name>A0AAW1KA51_SAPOF</name>
<dbReference type="InterPro" id="IPR016040">
    <property type="entry name" value="NAD(P)-bd_dom"/>
</dbReference>
<dbReference type="Gene3D" id="3.40.50.720">
    <property type="entry name" value="NAD(P)-binding Rossmann-like Domain"/>
    <property type="match status" value="2"/>
</dbReference>
<evidence type="ECO:0000313" key="3">
    <source>
        <dbReference type="EMBL" id="KAK9714524.1"/>
    </source>
</evidence>
<keyword evidence="4" id="KW-1185">Reference proteome</keyword>
<dbReference type="InterPro" id="IPR036291">
    <property type="entry name" value="NAD(P)-bd_dom_sf"/>
</dbReference>